<evidence type="ECO:0000256" key="1">
    <source>
        <dbReference type="ARBA" id="ARBA00022763"/>
    </source>
</evidence>
<dbReference type="CDD" id="cd00158">
    <property type="entry name" value="RHOD"/>
    <property type="match status" value="1"/>
</dbReference>
<dbReference type="Gene3D" id="3.40.250.10">
    <property type="entry name" value="Rhodanese-like domain"/>
    <property type="match status" value="1"/>
</dbReference>
<evidence type="ECO:0000313" key="5">
    <source>
        <dbReference type="Proteomes" id="UP001157109"/>
    </source>
</evidence>
<evidence type="ECO:0000313" key="4">
    <source>
        <dbReference type="EMBL" id="GMA18474.1"/>
    </source>
</evidence>
<dbReference type="PROSITE" id="PS50206">
    <property type="entry name" value="RHODANESE_3"/>
    <property type="match status" value="1"/>
</dbReference>
<dbReference type="Gene3D" id="1.10.10.10">
    <property type="entry name" value="Winged helix-like DNA-binding domain superfamily/Winged helix DNA-binding domain"/>
    <property type="match status" value="1"/>
</dbReference>
<dbReference type="InterPro" id="IPR036217">
    <property type="entry name" value="MethylDNA_cys_MeTrfase_DNAb"/>
</dbReference>
<dbReference type="SUPFAM" id="SSF46767">
    <property type="entry name" value="Methylated DNA-protein cysteine methyltransferase, C-terminal domain"/>
    <property type="match status" value="1"/>
</dbReference>
<dbReference type="SUPFAM" id="SSF69572">
    <property type="entry name" value="Activating enzymes of the ubiquitin-like proteins"/>
    <property type="match status" value="1"/>
</dbReference>
<dbReference type="Pfam" id="PF00581">
    <property type="entry name" value="Rhodanese"/>
    <property type="match status" value="1"/>
</dbReference>
<reference evidence="5" key="1">
    <citation type="journal article" date="2019" name="Int. J. Syst. Evol. Microbiol.">
        <title>The Global Catalogue of Microorganisms (GCM) 10K type strain sequencing project: providing services to taxonomists for standard genome sequencing and annotation.</title>
        <authorList>
            <consortium name="The Broad Institute Genomics Platform"/>
            <consortium name="The Broad Institute Genome Sequencing Center for Infectious Disease"/>
            <person name="Wu L."/>
            <person name="Ma J."/>
        </authorList>
    </citation>
    <scope>NUCLEOTIDE SEQUENCE [LARGE SCALE GENOMIC DNA]</scope>
    <source>
        <strain evidence="5">NBRC 105830</strain>
    </source>
</reference>
<dbReference type="InterPro" id="IPR014048">
    <property type="entry name" value="MethylDNA_cys_MeTrfase_DNA-bd"/>
</dbReference>
<dbReference type="Proteomes" id="UP001157109">
    <property type="component" value="Unassembled WGS sequence"/>
</dbReference>
<dbReference type="InterPro" id="IPR001763">
    <property type="entry name" value="Rhodanese-like_dom"/>
</dbReference>
<dbReference type="CDD" id="cd06445">
    <property type="entry name" value="ATase"/>
    <property type="match status" value="1"/>
</dbReference>
<name>A0ABQ6HIV8_9MICO</name>
<sequence length="587" mass="61626">MPNPVAQVQHRQQAHQGPQTDVARARARRGVPLVEPGPPLGEAERARYARHLLLPEIGEIGQRRLGAARVLVVGAGGLGSPALLYLAAAGIGTIGIVDDDVVERSNLQRQVVHGEADLGRLKVDSAAETVAAVNPLVTVVRHPQRLVAANAEEILAGYDVVLDGSDSFATRYLVNDACVLLGIPHVWASVLRFQGQASVWGAADGPCYRCVFPEPPPAGSVPSCAEAGVLGVTCSALAAAQGAEVVKLVTGSGAPLIGRLLLHDALAATWSELPVRRNPDCQVCAPGREVRLADLEASVCAVAVPPAPDVSDVPVVSPTQLQSLLVDRAAGAAAVATAAGAARPAAVRLVDVRTAAEREIVTIDGAEHVPLEEILDGRCDAVLARDDDLVLHCRSGVRSEQAGRALLDRGYRHVRHLDGGSSPGWTRSSPSGRATDATVAGAPHGSVTMSDPDHDHLGVDELPAQVERVLDVADQIPSGMALAYGDVAELAGRGGPRQVGQVMSRYGSLTCWWRVVRADGSLPDTLTDRARPHWLEEGTPLVGGPVDGRRIDLRLARWDGGGHDGHRGRIRPGEEGLSEVRGLIDPW</sequence>
<dbReference type="RefSeq" id="WP_284283518.1">
    <property type="nucleotide sequence ID" value="NZ_BSUJ01000001.1"/>
</dbReference>
<comment type="caution">
    <text evidence="4">The sequence shown here is derived from an EMBL/GenBank/DDBJ whole genome shotgun (WGS) entry which is preliminary data.</text>
</comment>
<dbReference type="SMART" id="SM00450">
    <property type="entry name" value="RHOD"/>
    <property type="match status" value="1"/>
</dbReference>
<keyword evidence="1" id="KW-0227">DNA damage</keyword>
<feature type="compositionally biased region" description="Polar residues" evidence="2">
    <location>
        <begin position="423"/>
        <end position="432"/>
    </location>
</feature>
<gene>
    <name evidence="4" type="ORF">GCM10025862_04950</name>
</gene>
<dbReference type="InterPro" id="IPR045886">
    <property type="entry name" value="ThiF/MoeB/HesA"/>
</dbReference>
<dbReference type="InterPro" id="IPR036873">
    <property type="entry name" value="Rhodanese-like_dom_sf"/>
</dbReference>
<evidence type="ECO:0000256" key="2">
    <source>
        <dbReference type="SAM" id="MobiDB-lite"/>
    </source>
</evidence>
<protein>
    <recommendedName>
        <fullName evidence="3">Rhodanese domain-containing protein</fullName>
    </recommendedName>
</protein>
<dbReference type="EMBL" id="BSUJ01000001">
    <property type="protein sequence ID" value="GMA18474.1"/>
    <property type="molecule type" value="Genomic_DNA"/>
</dbReference>
<dbReference type="Gene3D" id="3.40.50.720">
    <property type="entry name" value="NAD(P)-binding Rossmann-like Domain"/>
    <property type="match status" value="1"/>
</dbReference>
<feature type="compositionally biased region" description="Low complexity" evidence="2">
    <location>
        <begin position="1"/>
        <end position="19"/>
    </location>
</feature>
<dbReference type="InterPro" id="IPR000594">
    <property type="entry name" value="ThiF_NAD_FAD-bd"/>
</dbReference>
<feature type="region of interest" description="Disordered" evidence="2">
    <location>
        <begin position="418"/>
        <end position="439"/>
    </location>
</feature>
<dbReference type="PANTHER" id="PTHR10953">
    <property type="entry name" value="UBIQUITIN-ACTIVATING ENZYME E1"/>
    <property type="match status" value="1"/>
</dbReference>
<feature type="domain" description="Rhodanese" evidence="3">
    <location>
        <begin position="343"/>
        <end position="420"/>
    </location>
</feature>
<evidence type="ECO:0000259" key="3">
    <source>
        <dbReference type="PROSITE" id="PS50206"/>
    </source>
</evidence>
<keyword evidence="5" id="KW-1185">Reference proteome</keyword>
<dbReference type="InterPro" id="IPR036388">
    <property type="entry name" value="WH-like_DNA-bd_sf"/>
</dbReference>
<dbReference type="Pfam" id="PF01035">
    <property type="entry name" value="DNA_binding_1"/>
    <property type="match status" value="1"/>
</dbReference>
<dbReference type="InterPro" id="IPR035985">
    <property type="entry name" value="Ubiquitin-activating_enz"/>
</dbReference>
<proteinExistence type="predicted"/>
<dbReference type="PANTHER" id="PTHR10953:SF102">
    <property type="entry name" value="ADENYLYLTRANSFERASE AND SULFURTRANSFERASE MOCS3"/>
    <property type="match status" value="1"/>
</dbReference>
<organism evidence="4 5">
    <name type="scientific">Arsenicicoccus piscis</name>
    <dbReference type="NCBI Taxonomy" id="673954"/>
    <lineage>
        <taxon>Bacteria</taxon>
        <taxon>Bacillati</taxon>
        <taxon>Actinomycetota</taxon>
        <taxon>Actinomycetes</taxon>
        <taxon>Micrococcales</taxon>
        <taxon>Intrasporangiaceae</taxon>
        <taxon>Arsenicicoccus</taxon>
    </lineage>
</organism>
<dbReference type="CDD" id="cd00757">
    <property type="entry name" value="ThiF_MoeB_HesA_family"/>
    <property type="match status" value="1"/>
</dbReference>
<feature type="region of interest" description="Disordered" evidence="2">
    <location>
        <begin position="1"/>
        <end position="39"/>
    </location>
</feature>
<accession>A0ABQ6HIV8</accession>
<dbReference type="Pfam" id="PF00899">
    <property type="entry name" value="ThiF"/>
    <property type="match status" value="1"/>
</dbReference>